<feature type="compositionally biased region" description="Low complexity" evidence="7">
    <location>
        <begin position="120"/>
        <end position="132"/>
    </location>
</feature>
<evidence type="ECO:0000256" key="3">
    <source>
        <dbReference type="ARBA" id="ARBA00022989"/>
    </source>
</evidence>
<evidence type="ECO:0000256" key="7">
    <source>
        <dbReference type="SAM" id="MobiDB-lite"/>
    </source>
</evidence>
<keyword evidence="9" id="KW-1185">Reference proteome</keyword>
<dbReference type="Proteomes" id="UP000078200">
    <property type="component" value="Unassembled WGS sequence"/>
</dbReference>
<reference evidence="8" key="1">
    <citation type="submission" date="2020-05" db="UniProtKB">
        <authorList>
            <consortium name="EnsemblMetazoa"/>
        </authorList>
    </citation>
    <scope>IDENTIFICATION</scope>
    <source>
        <strain evidence="8">TTRI</strain>
    </source>
</reference>
<dbReference type="VEuPathDB" id="VectorBase:GAUT046757"/>
<dbReference type="PANTHER" id="PTHR15819:SF11">
    <property type="entry name" value="MID1, ISOFORM A"/>
    <property type="match status" value="1"/>
</dbReference>
<protein>
    <submittedName>
        <fullName evidence="8">Uncharacterized protein</fullName>
    </submittedName>
</protein>
<evidence type="ECO:0000313" key="8">
    <source>
        <dbReference type="EnsemblMetazoa" id="GAUT046757-PA"/>
    </source>
</evidence>
<evidence type="ECO:0000256" key="6">
    <source>
        <dbReference type="ARBA" id="ARBA00029445"/>
    </source>
</evidence>
<dbReference type="GO" id="GO:0005886">
    <property type="term" value="C:plasma membrane"/>
    <property type="evidence" value="ECO:0007669"/>
    <property type="project" value="TreeGrafter"/>
</dbReference>
<accession>A0A1A9VT81</accession>
<keyword evidence="2" id="KW-0812">Transmembrane</keyword>
<proteinExistence type="inferred from homology"/>
<dbReference type="GO" id="GO:0098703">
    <property type="term" value="P:calcium ion import across plasma membrane"/>
    <property type="evidence" value="ECO:0007669"/>
    <property type="project" value="TreeGrafter"/>
</dbReference>
<sequence>MWTGVGLSKSELRLKLLKGSLNIGLISVEIAANSICNEPLNIFIIKVSAQLRYDVKNAITSPIALGADTMPFRRYANTNNNNNNKDVKEIFKANVEATRYDGNDGNELIYNRLNSDDNHNNNNNKRSPRNFNTLSSETRDQPFKWMPDSNQLIIEDYGSNDKQQTVNYGQREEEEEDKINENERKSKQQKQQQCLEYLGDSDKTMPKHLCNLKSPGELLSQLRQLRLKNCCERNVYSALHTLALNITLSGGNECEQLLNHIMELDALAARITCGLSNILYRFDCRQIYSIIHQCDDCKLRMHLKYLEIYVESHRGESVENRKLPRTLSVYFRQQSSESRRIGRNYFYTREKNLKKFRISKRIKRGEVNIVPVQHVSRKLYKIFQFPIVVLCNVITEVKVHADVLKKFGKTQAPDDLSAKRENWIYAYLNSQNKARLAKSLCSQNSQYGFIPKAYSRPPAVTNFQRLIVFGSNVNQ</sequence>
<dbReference type="STRING" id="7395.A0A1A9VT81"/>
<dbReference type="InterPro" id="IPR055288">
    <property type="entry name" value="NALCN_aux_factor_1/2"/>
</dbReference>
<dbReference type="AlphaFoldDB" id="A0A1A9VT81"/>
<organism evidence="8 9">
    <name type="scientific">Glossina austeni</name>
    <name type="common">Savannah tsetse fly</name>
    <dbReference type="NCBI Taxonomy" id="7395"/>
    <lineage>
        <taxon>Eukaryota</taxon>
        <taxon>Metazoa</taxon>
        <taxon>Ecdysozoa</taxon>
        <taxon>Arthropoda</taxon>
        <taxon>Hexapoda</taxon>
        <taxon>Insecta</taxon>
        <taxon>Pterygota</taxon>
        <taxon>Neoptera</taxon>
        <taxon>Endopterygota</taxon>
        <taxon>Diptera</taxon>
        <taxon>Brachycera</taxon>
        <taxon>Muscomorpha</taxon>
        <taxon>Hippoboscoidea</taxon>
        <taxon>Glossinidae</taxon>
        <taxon>Glossina</taxon>
    </lineage>
</organism>
<dbReference type="EnsemblMetazoa" id="GAUT046757-RA">
    <property type="protein sequence ID" value="GAUT046757-PA"/>
    <property type="gene ID" value="GAUT046757"/>
</dbReference>
<dbReference type="PANTHER" id="PTHR15819">
    <property type="entry name" value="TRANSMEMBRANE PROTEIN FAM155"/>
    <property type="match status" value="1"/>
</dbReference>
<comment type="similarity">
    <text evidence="6">Belongs to the NALF family.</text>
</comment>
<keyword evidence="4" id="KW-0472">Membrane</keyword>
<evidence type="ECO:0000256" key="1">
    <source>
        <dbReference type="ARBA" id="ARBA00004141"/>
    </source>
</evidence>
<keyword evidence="5" id="KW-0325">Glycoprotein</keyword>
<comment type="subcellular location">
    <subcellularLocation>
        <location evidence="1">Membrane</location>
        <topology evidence="1">Multi-pass membrane protein</topology>
    </subcellularLocation>
</comment>
<name>A0A1A9VT81_GLOAU</name>
<evidence type="ECO:0000256" key="5">
    <source>
        <dbReference type="ARBA" id="ARBA00023180"/>
    </source>
</evidence>
<evidence type="ECO:0000256" key="4">
    <source>
        <dbReference type="ARBA" id="ARBA00023136"/>
    </source>
</evidence>
<keyword evidence="3" id="KW-1133">Transmembrane helix</keyword>
<evidence type="ECO:0000313" key="9">
    <source>
        <dbReference type="Proteomes" id="UP000078200"/>
    </source>
</evidence>
<feature type="region of interest" description="Disordered" evidence="7">
    <location>
        <begin position="111"/>
        <end position="193"/>
    </location>
</feature>
<dbReference type="GO" id="GO:0015275">
    <property type="term" value="F:stretch-activated, monoatomic cation-selective, calcium channel activity"/>
    <property type="evidence" value="ECO:0007669"/>
    <property type="project" value="TreeGrafter"/>
</dbReference>
<evidence type="ECO:0000256" key="2">
    <source>
        <dbReference type="ARBA" id="ARBA00022692"/>
    </source>
</evidence>